<feature type="compositionally biased region" description="Acidic residues" evidence="2">
    <location>
        <begin position="193"/>
        <end position="206"/>
    </location>
</feature>
<feature type="compositionally biased region" description="Polar residues" evidence="2">
    <location>
        <begin position="1193"/>
        <end position="1204"/>
    </location>
</feature>
<feature type="compositionally biased region" description="Polar residues" evidence="2">
    <location>
        <begin position="1280"/>
        <end position="1295"/>
    </location>
</feature>
<evidence type="ECO:0000259" key="3">
    <source>
        <dbReference type="PROSITE" id="PS50836"/>
    </source>
</evidence>
<dbReference type="PROSITE" id="PS50836">
    <property type="entry name" value="DOMON"/>
    <property type="match status" value="1"/>
</dbReference>
<reference evidence="5" key="1">
    <citation type="submission" date="2014-03" db="EMBL/GenBank/DDBJ databases">
        <authorList>
            <person name="Aksoy S."/>
            <person name="Warren W."/>
            <person name="Wilson R.K."/>
        </authorList>
    </citation>
    <scope>NUCLEOTIDE SEQUENCE [LARGE SCALE GENOMIC DNA]</scope>
    <source>
        <strain evidence="5">IAEA</strain>
    </source>
</reference>
<feature type="region of interest" description="Disordered" evidence="2">
    <location>
        <begin position="567"/>
        <end position="612"/>
    </location>
</feature>
<dbReference type="SMART" id="SM00664">
    <property type="entry name" value="DoH"/>
    <property type="match status" value="1"/>
</dbReference>
<accession>A0A1A9WY77</accession>
<keyword evidence="5" id="KW-1185">Reference proteome</keyword>
<feature type="compositionally biased region" description="Polar residues" evidence="2">
    <location>
        <begin position="627"/>
        <end position="644"/>
    </location>
</feature>
<sequence>MLGISPQSKLNCEVLYDDLAFEVRWAVAGESIVVQLVAKLDNNEYMSFGISPDKDRSVMIGSDVVVAWVDQETGKGYAQDYYLEDKSQCSGKRGSCPDINILENSNSIRLLNAAMVNGYSIVTYQRSLNATDKLDLPISITKPEAIVWAIGPLNERKETSFHTHYTKRTHYVDFGRQPTWNCPMPEGSKPVDQEADESIEKEEDSQEQGYPPATKPSIGDAVPEEEYYESHAEALQSKKRRQDYDNNQKLSQQQQRLVPTPKPVSNEIGAWDIPPIQCYEPEDGVFYAQMGPTGGKHGYSAITGHVGWGISWYINGLLIPEIHMVRGKTYTFVVEGGNNPDIPAKYHPFYITDDPVGGYEHKREEEKKDIRIFAGVHRSRSGQITPTGVGRLCNWTPDADGPPADDYQSFGAYQRTLTLKCDPGEPGVITWKPDRNTPDTVYYHCFTHRYLGWKIHVHDSCDDARYAASENQAVRVSAAEDNSAEPSIRHETKVSPNDNFLLKHQTDLIKNHNMNGTPPKLSFEITKSSEITKLISDGIRAAEALEESILRQNQLVVNQHSGADYHHALKSPSSVSGTSVSSSSSTISSASSSVSNVQVPPQLNSVSASGPELLHGETKLNKFTNTLNSAQNTHSPSHTPNQALPSPPLGTYLNSNLNHPHNIQAHHHHHHHHIANNLTANLPLPNSQKTISLSEFLRPPFSAPLFHPVKLPGRRPFPGPVKKVPASKPILPQQLPRHPTSASILPANGPMPQPSVIVNHYRKPVPSLLRPFIKDKPFPIQPLAASVLLLGQPTELLSSQRKTDPHLHLKPKPIIPVPYADLIPQGSLLKPIFNGNSVEKLKKPIYPVKLSHPLIKEKIKPPNVAPLSSTTTEIPGPIVPVGVFKKPFDIHEVKNEPSLAEIATMKPAINEGFKPDTVVVESGFRPILRDDGPLPPPEVIEQIASRREDPGSEIDEVMETDTLFLTAQKESQTQNFEPMFIPSPPDSTNTTIIVRKASGAVVNSPQSQSQQPQYQMISSILKSAKPEAGTLRNATLEDILNGSEENEGLLEKFDSAHEKVSALQKTEGKGDRENSILIEDYNEDLQPLALESKGEKSEKLTKITTIKTPITTSTTQKASPEKPLPLLEKLKKYYGDDFDNTKPENDKIEIDEELYEDQRDVDDLYEMEVNDDEDTETQASERADAYYLPPDNRQPTASKNPSGTVVTFDGKSLIDSSLVLPPKLEVNPRLQSYSSLSKVEQLIRNTPQFGPFRGEIPPLEPDSVPVVFSSSPPTSATSSQHPKSTKLQALPNGST</sequence>
<dbReference type="Pfam" id="PF03351">
    <property type="entry name" value="DOMON"/>
    <property type="match status" value="1"/>
</dbReference>
<dbReference type="InterPro" id="IPR005018">
    <property type="entry name" value="DOMON_domain"/>
</dbReference>
<dbReference type="InterPro" id="IPR057443">
    <property type="entry name" value="At5g54830-like"/>
</dbReference>
<dbReference type="CDD" id="cd09631">
    <property type="entry name" value="DOMON_DOH"/>
    <property type="match status" value="1"/>
</dbReference>
<dbReference type="EnsemblMetazoa" id="GBRI036992-RA">
    <property type="protein sequence ID" value="GBRI036992-PA"/>
    <property type="gene ID" value="GBRI036992"/>
</dbReference>
<evidence type="ECO:0000313" key="4">
    <source>
        <dbReference type="EnsemblMetazoa" id="GBRI036992-PA"/>
    </source>
</evidence>
<dbReference type="STRING" id="37001.A0A1A9WY77"/>
<feature type="region of interest" description="Disordered" evidence="2">
    <location>
        <begin position="181"/>
        <end position="266"/>
    </location>
</feature>
<dbReference type="Proteomes" id="UP000091820">
    <property type="component" value="Unassembled WGS sequence"/>
</dbReference>
<name>A0A1A9WY77_9MUSC</name>
<dbReference type="Pfam" id="PF25489">
    <property type="entry name" value="At5g54830"/>
    <property type="match status" value="1"/>
</dbReference>
<feature type="region of interest" description="Disordered" evidence="2">
    <location>
        <begin position="627"/>
        <end position="673"/>
    </location>
</feature>
<dbReference type="PANTHER" id="PTHR24036">
    <property type="entry name" value="SKELETOR-RELATED"/>
    <property type="match status" value="1"/>
</dbReference>
<reference evidence="4" key="2">
    <citation type="submission" date="2020-05" db="UniProtKB">
        <authorList>
            <consortium name="EnsemblMetazoa"/>
        </authorList>
    </citation>
    <scope>IDENTIFICATION</scope>
    <source>
        <strain evidence="4">IAEA</strain>
    </source>
</reference>
<dbReference type="InterPro" id="IPR045266">
    <property type="entry name" value="DOH_DOMON"/>
</dbReference>
<feature type="compositionally biased region" description="Basic and acidic residues" evidence="2">
    <location>
        <begin position="1135"/>
        <end position="1148"/>
    </location>
</feature>
<dbReference type="InterPro" id="IPR052126">
    <property type="entry name" value="Spindle_Org/Thrombomodulin"/>
</dbReference>
<feature type="domain" description="DOMON" evidence="3">
    <location>
        <begin position="19"/>
        <end position="151"/>
    </location>
</feature>
<feature type="compositionally biased region" description="Low complexity" evidence="2">
    <location>
        <begin position="1263"/>
        <end position="1279"/>
    </location>
</feature>
<proteinExistence type="predicted"/>
<dbReference type="VEuPathDB" id="VectorBase:GBRI036992"/>
<dbReference type="PANTHER" id="PTHR24036:SF13">
    <property type="entry name" value="PROTEIN SKELETOR, ISOFORMS D_E"/>
    <property type="match status" value="1"/>
</dbReference>
<evidence type="ECO:0000256" key="2">
    <source>
        <dbReference type="SAM" id="MobiDB-lite"/>
    </source>
</evidence>
<feature type="region of interest" description="Disordered" evidence="2">
    <location>
        <begin position="1135"/>
        <end position="1204"/>
    </location>
</feature>
<feature type="compositionally biased region" description="Acidic residues" evidence="2">
    <location>
        <begin position="1163"/>
        <end position="1176"/>
    </location>
</feature>
<protein>
    <submittedName>
        <fullName evidence="4">DOMON domain-containing protein</fullName>
    </submittedName>
</protein>
<feature type="compositionally biased region" description="Basic residues" evidence="2">
    <location>
        <begin position="664"/>
        <end position="673"/>
    </location>
</feature>
<organism evidence="4 5">
    <name type="scientific">Glossina brevipalpis</name>
    <dbReference type="NCBI Taxonomy" id="37001"/>
    <lineage>
        <taxon>Eukaryota</taxon>
        <taxon>Metazoa</taxon>
        <taxon>Ecdysozoa</taxon>
        <taxon>Arthropoda</taxon>
        <taxon>Hexapoda</taxon>
        <taxon>Insecta</taxon>
        <taxon>Pterygota</taxon>
        <taxon>Neoptera</taxon>
        <taxon>Endopterygota</taxon>
        <taxon>Diptera</taxon>
        <taxon>Brachycera</taxon>
        <taxon>Muscomorpha</taxon>
        <taxon>Hippoboscoidea</taxon>
        <taxon>Glossinidae</taxon>
        <taxon>Glossina</taxon>
    </lineage>
</organism>
<evidence type="ECO:0000256" key="1">
    <source>
        <dbReference type="ARBA" id="ARBA00022737"/>
    </source>
</evidence>
<keyword evidence="1" id="KW-0677">Repeat</keyword>
<evidence type="ECO:0000313" key="5">
    <source>
        <dbReference type="Proteomes" id="UP000091820"/>
    </source>
</evidence>
<feature type="region of interest" description="Disordered" evidence="2">
    <location>
        <begin position="1250"/>
        <end position="1295"/>
    </location>
</feature>
<feature type="compositionally biased region" description="Low complexity" evidence="2">
    <location>
        <begin position="571"/>
        <end position="599"/>
    </location>
</feature>
<feature type="compositionally biased region" description="Polar residues" evidence="2">
    <location>
        <begin position="245"/>
        <end position="257"/>
    </location>
</feature>